<reference evidence="1" key="1">
    <citation type="submission" date="2020-11" db="EMBL/GenBank/DDBJ databases">
        <authorList>
            <person name="Tran Van P."/>
        </authorList>
    </citation>
    <scope>NUCLEOTIDE SEQUENCE</scope>
</reference>
<proteinExistence type="predicted"/>
<gene>
    <name evidence="1" type="ORF">CTOB1V02_LOCUS13264</name>
</gene>
<organism evidence="1">
    <name type="scientific">Cyprideis torosa</name>
    <dbReference type="NCBI Taxonomy" id="163714"/>
    <lineage>
        <taxon>Eukaryota</taxon>
        <taxon>Metazoa</taxon>
        <taxon>Ecdysozoa</taxon>
        <taxon>Arthropoda</taxon>
        <taxon>Crustacea</taxon>
        <taxon>Oligostraca</taxon>
        <taxon>Ostracoda</taxon>
        <taxon>Podocopa</taxon>
        <taxon>Podocopida</taxon>
        <taxon>Cytherocopina</taxon>
        <taxon>Cytheroidea</taxon>
        <taxon>Cytherideidae</taxon>
        <taxon>Cyprideis</taxon>
    </lineage>
</organism>
<sequence length="117" mass="13525">MLRQDLMSLPITDISVMTLVIEFQDVCDINRAAWPTAKEFLLFGADDDLERNGRAAAGKDEREQLRHIQKRYDEVQHRLQTARDDYWTLAKDKVSLLHHKSSGGQNDDINQQLENVC</sequence>
<feature type="non-terminal residue" evidence="1">
    <location>
        <position position="117"/>
    </location>
</feature>
<protein>
    <submittedName>
        <fullName evidence="1">Uncharacterized protein</fullName>
    </submittedName>
</protein>
<dbReference type="EMBL" id="OB672835">
    <property type="protein sequence ID" value="CAD7235449.1"/>
    <property type="molecule type" value="Genomic_DNA"/>
</dbReference>
<dbReference type="AlphaFoldDB" id="A0A7R8WPF3"/>
<name>A0A7R8WPF3_9CRUS</name>
<evidence type="ECO:0000313" key="1">
    <source>
        <dbReference type="EMBL" id="CAD7235449.1"/>
    </source>
</evidence>
<accession>A0A7R8WPF3</accession>